<keyword evidence="2" id="KW-1185">Reference proteome</keyword>
<gene>
    <name evidence="1" type="ORF">KUF71_021339</name>
</gene>
<name>A0AAE1GZF9_9NEOP</name>
<evidence type="ECO:0000313" key="2">
    <source>
        <dbReference type="Proteomes" id="UP001219518"/>
    </source>
</evidence>
<dbReference type="Proteomes" id="UP001219518">
    <property type="component" value="Unassembled WGS sequence"/>
</dbReference>
<protein>
    <submittedName>
        <fullName evidence="1">DDB1- and CUL4-associated factor 5</fullName>
    </submittedName>
</protein>
<reference evidence="1" key="1">
    <citation type="submission" date="2021-07" db="EMBL/GenBank/DDBJ databases">
        <authorList>
            <person name="Catto M.A."/>
            <person name="Jacobson A."/>
            <person name="Kennedy G."/>
            <person name="Labadie P."/>
            <person name="Hunt B.G."/>
            <person name="Srinivasan R."/>
        </authorList>
    </citation>
    <scope>NUCLEOTIDE SEQUENCE</scope>
    <source>
        <strain evidence="1">PL_HMW_Pooled</strain>
        <tissue evidence="1">Head</tissue>
    </source>
</reference>
<proteinExistence type="predicted"/>
<sequence>MLGVVSRVLCYFVTLRAKISSVLLYPLRFWLYSNTKDLNIIKHHVGCRDMGFESFCGPLYKNFVRFATSLTVSGLQPHRRPKYPKASCWVSCHFFNHRNYDIGATNRHITTAFQSRRVGCSHGDTPLPQIFSRLKYCVFQTHL</sequence>
<comment type="caution">
    <text evidence="1">The sequence shown here is derived from an EMBL/GenBank/DDBJ whole genome shotgun (WGS) entry which is preliminary data.</text>
</comment>
<reference evidence="1" key="2">
    <citation type="journal article" date="2023" name="BMC Genomics">
        <title>Pest status, molecular evolution, and epigenetic factors derived from the genome assembly of Frankliniella fusca, a thysanopteran phytovirus vector.</title>
        <authorList>
            <person name="Catto M.A."/>
            <person name="Labadie P.E."/>
            <person name="Jacobson A.L."/>
            <person name="Kennedy G.G."/>
            <person name="Srinivasan R."/>
            <person name="Hunt B.G."/>
        </authorList>
    </citation>
    <scope>NUCLEOTIDE SEQUENCE</scope>
    <source>
        <strain evidence="1">PL_HMW_Pooled</strain>
    </source>
</reference>
<dbReference type="EMBL" id="JAHWGI010000284">
    <property type="protein sequence ID" value="KAK3911678.1"/>
    <property type="molecule type" value="Genomic_DNA"/>
</dbReference>
<evidence type="ECO:0000313" key="1">
    <source>
        <dbReference type="EMBL" id="KAK3911678.1"/>
    </source>
</evidence>
<accession>A0AAE1GZF9</accession>
<dbReference type="AlphaFoldDB" id="A0AAE1GZF9"/>
<organism evidence="1 2">
    <name type="scientific">Frankliniella fusca</name>
    <dbReference type="NCBI Taxonomy" id="407009"/>
    <lineage>
        <taxon>Eukaryota</taxon>
        <taxon>Metazoa</taxon>
        <taxon>Ecdysozoa</taxon>
        <taxon>Arthropoda</taxon>
        <taxon>Hexapoda</taxon>
        <taxon>Insecta</taxon>
        <taxon>Pterygota</taxon>
        <taxon>Neoptera</taxon>
        <taxon>Paraneoptera</taxon>
        <taxon>Thysanoptera</taxon>
        <taxon>Terebrantia</taxon>
        <taxon>Thripoidea</taxon>
        <taxon>Thripidae</taxon>
        <taxon>Frankliniella</taxon>
    </lineage>
</organism>